<dbReference type="GO" id="GO:0000785">
    <property type="term" value="C:chromatin"/>
    <property type="evidence" value="ECO:0007669"/>
    <property type="project" value="EnsemblFungi"/>
</dbReference>
<feature type="region of interest" description="Disordered" evidence="4">
    <location>
        <begin position="465"/>
        <end position="484"/>
    </location>
</feature>
<dbReference type="InterPro" id="IPR058923">
    <property type="entry name" value="RCC1-like_dom"/>
</dbReference>
<dbReference type="GO" id="GO:0006606">
    <property type="term" value="P:protein import into nucleus"/>
    <property type="evidence" value="ECO:0007669"/>
    <property type="project" value="EnsemblFungi"/>
</dbReference>
<feature type="compositionally biased region" description="Basic and acidic residues" evidence="4">
    <location>
        <begin position="468"/>
        <end position="484"/>
    </location>
</feature>
<dbReference type="eggNOG" id="KOG1426">
    <property type="taxonomic scope" value="Eukaryota"/>
</dbReference>
<comment type="caution">
    <text evidence="6">The sequence shown here is derived from an EMBL/GenBank/DDBJ whole genome shotgun (WGS) entry which is preliminary data.</text>
</comment>
<proteinExistence type="predicted"/>
<gene>
    <name evidence="6" type="ORF">ZYGR_0AD06910</name>
</gene>
<dbReference type="Proteomes" id="UP000187013">
    <property type="component" value="Unassembled WGS sequence"/>
</dbReference>
<dbReference type="EMBL" id="BDGX01000030">
    <property type="protein sequence ID" value="GAV51508.1"/>
    <property type="molecule type" value="Genomic_DNA"/>
</dbReference>
<feature type="repeat" description="RCC1" evidence="3">
    <location>
        <begin position="349"/>
        <end position="412"/>
    </location>
</feature>
<feature type="region of interest" description="Disordered" evidence="4">
    <location>
        <begin position="1"/>
        <end position="29"/>
    </location>
</feature>
<reference evidence="6 7" key="1">
    <citation type="submission" date="2016-08" db="EMBL/GenBank/DDBJ databases">
        <title>Draft genome sequence of allopolyploid Zygosaccharomyces rouxii.</title>
        <authorList>
            <person name="Watanabe J."/>
            <person name="Uehara K."/>
            <person name="Mogi Y."/>
            <person name="Tsukioka Y."/>
        </authorList>
    </citation>
    <scope>NUCLEOTIDE SEQUENCE [LARGE SCALE GENOMIC DNA]</scope>
    <source>
        <strain evidence="6 7">NBRC 110957</strain>
    </source>
</reference>
<dbReference type="OrthoDB" id="61110at2759"/>
<dbReference type="GO" id="GO:0016973">
    <property type="term" value="P:poly(A)+ mRNA export from nucleus"/>
    <property type="evidence" value="ECO:0007669"/>
    <property type="project" value="EnsemblFungi"/>
</dbReference>
<evidence type="ECO:0000256" key="4">
    <source>
        <dbReference type="SAM" id="MobiDB-lite"/>
    </source>
</evidence>
<organism evidence="6 7">
    <name type="scientific">Zygosaccharomyces rouxii</name>
    <dbReference type="NCBI Taxonomy" id="4956"/>
    <lineage>
        <taxon>Eukaryota</taxon>
        <taxon>Fungi</taxon>
        <taxon>Dikarya</taxon>
        <taxon>Ascomycota</taxon>
        <taxon>Saccharomycotina</taxon>
        <taxon>Saccharomycetes</taxon>
        <taxon>Saccharomycetales</taxon>
        <taxon>Saccharomycetaceae</taxon>
        <taxon>Zygosaccharomyces</taxon>
    </lineage>
</organism>
<feature type="repeat" description="RCC1" evidence="3">
    <location>
        <begin position="293"/>
        <end position="348"/>
    </location>
</feature>
<keyword evidence="2" id="KW-0677">Repeat</keyword>
<dbReference type="SMR" id="A0A1Q3A763"/>
<feature type="repeat" description="RCC1" evidence="3">
    <location>
        <begin position="184"/>
        <end position="239"/>
    </location>
</feature>
<dbReference type="OMA" id="IFVWGTG"/>
<evidence type="ECO:0000256" key="3">
    <source>
        <dbReference type="PROSITE-ProRule" id="PRU00235"/>
    </source>
</evidence>
<dbReference type="PROSITE" id="PS50012">
    <property type="entry name" value="RCC1_3"/>
    <property type="match status" value="6"/>
</dbReference>
<dbReference type="GO" id="GO:0006997">
    <property type="term" value="P:nucleus organization"/>
    <property type="evidence" value="ECO:0007669"/>
    <property type="project" value="EnsemblFungi"/>
</dbReference>
<dbReference type="AlphaFoldDB" id="A0A1Q3A763"/>
<sequence length="484" mass="53068">MKRTNSEGSNGVVHKTRGRKATKSHDSHIINHPNDYKPFYLSVNPMDIFCWGTGSMCELGLGPSAKNKEVKRPRLNPYLPVDNVKIVSFAVGGMHTLAVDSENNIWSWGCNDVGALGRSTAGAKEQLKDMDADNSSDDEDGDLNDLESTPMVIPRDYLPPLQEGHKVVQVAATDNLGCVLFDNGDIYAWGTFRCNEGILGFYREEIKVQHEPWKVPSFSKYKVVQMAPGKDHILFLDEEGVVFAWGNGQQYQLGRKVMDRFRLKTLDPRPSGLKHVRYIFSGENHSFALTIDGKLLSWGLNQYGQCGVSEEIEDGGLVTVPQEVVLPEGVSVKMVSAGEHHSLILAQDGDLYSFGRLDMFEIGIPKSDLPDNAYTDGHGKQRAVPIPTKLKNVPKFKTISAGSHHSMAVAHNGIAYSWGFGETYAIGLGPAGEDTEVPTRIKNTATQDHNIVMVGCGGQFSVSGGVKLGDDEAEKRAEEMGDDE</sequence>
<dbReference type="GO" id="GO:0005634">
    <property type="term" value="C:nucleus"/>
    <property type="evidence" value="ECO:0007669"/>
    <property type="project" value="EnsemblFungi"/>
</dbReference>
<name>A0A1Q3A763_ZYGRO</name>
<dbReference type="Gene3D" id="2.130.10.30">
    <property type="entry name" value="Regulator of chromosome condensation 1/beta-lactamase-inhibitor protein II"/>
    <property type="match status" value="1"/>
</dbReference>
<keyword evidence="1" id="KW-0344">Guanine-nucleotide releasing factor</keyword>
<feature type="repeat" description="RCC1" evidence="3">
    <location>
        <begin position="46"/>
        <end position="102"/>
    </location>
</feature>
<dbReference type="PRINTS" id="PR00633">
    <property type="entry name" value="RCCNDNSATION"/>
</dbReference>
<evidence type="ECO:0000256" key="2">
    <source>
        <dbReference type="ARBA" id="ARBA00022737"/>
    </source>
</evidence>
<dbReference type="PANTHER" id="PTHR45982:SF1">
    <property type="entry name" value="REGULATOR OF CHROMOSOME CONDENSATION"/>
    <property type="match status" value="1"/>
</dbReference>
<feature type="compositionally biased region" description="Acidic residues" evidence="4">
    <location>
        <begin position="132"/>
        <end position="145"/>
    </location>
</feature>
<evidence type="ECO:0000256" key="1">
    <source>
        <dbReference type="ARBA" id="ARBA00022658"/>
    </source>
</evidence>
<feature type="region of interest" description="Disordered" evidence="4">
    <location>
        <begin position="127"/>
        <end position="146"/>
    </location>
</feature>
<dbReference type="PROSITE" id="PS00626">
    <property type="entry name" value="RCC1_2"/>
    <property type="match status" value="1"/>
</dbReference>
<feature type="repeat" description="RCC1" evidence="3">
    <location>
        <begin position="413"/>
        <end position="467"/>
    </location>
</feature>
<dbReference type="PANTHER" id="PTHR45982">
    <property type="entry name" value="REGULATOR OF CHROMOSOME CONDENSATION"/>
    <property type="match status" value="1"/>
</dbReference>
<dbReference type="InterPro" id="IPR000408">
    <property type="entry name" value="Reg_chr_condens"/>
</dbReference>
<dbReference type="GO" id="GO:0005737">
    <property type="term" value="C:cytoplasm"/>
    <property type="evidence" value="ECO:0007669"/>
    <property type="project" value="EnsemblFungi"/>
</dbReference>
<evidence type="ECO:0000313" key="7">
    <source>
        <dbReference type="Proteomes" id="UP000187013"/>
    </source>
</evidence>
<dbReference type="Pfam" id="PF25390">
    <property type="entry name" value="WD40_RLD"/>
    <property type="match status" value="1"/>
</dbReference>
<feature type="repeat" description="RCC1" evidence="3">
    <location>
        <begin position="240"/>
        <end position="292"/>
    </location>
</feature>
<dbReference type="InterPro" id="IPR009091">
    <property type="entry name" value="RCC1/BLIP-II"/>
</dbReference>
<evidence type="ECO:0000259" key="5">
    <source>
        <dbReference type="Pfam" id="PF25390"/>
    </source>
</evidence>
<protein>
    <recommendedName>
        <fullName evidence="5">RCC1-like domain-containing protein</fullName>
    </recommendedName>
</protein>
<dbReference type="PROSITE" id="PS00625">
    <property type="entry name" value="RCC1_1"/>
    <property type="match status" value="1"/>
</dbReference>
<dbReference type="GO" id="GO:0005085">
    <property type="term" value="F:guanyl-nucleotide exchange factor activity"/>
    <property type="evidence" value="ECO:0007669"/>
    <property type="project" value="EnsemblFungi"/>
</dbReference>
<evidence type="ECO:0000313" key="6">
    <source>
        <dbReference type="EMBL" id="GAV51508.1"/>
    </source>
</evidence>
<dbReference type="GO" id="GO:0000054">
    <property type="term" value="P:ribosomal subunit export from nucleus"/>
    <property type="evidence" value="ECO:0007669"/>
    <property type="project" value="EnsemblFungi"/>
</dbReference>
<feature type="domain" description="RCC1-like" evidence="5">
    <location>
        <begin position="48"/>
        <end position="462"/>
    </location>
</feature>
<dbReference type="InterPro" id="IPR051553">
    <property type="entry name" value="Ran_GTPase-activating"/>
</dbReference>
<dbReference type="SUPFAM" id="SSF50985">
    <property type="entry name" value="RCC1/BLIP-II"/>
    <property type="match status" value="1"/>
</dbReference>
<accession>A0A1Q3A763</accession>